<keyword evidence="2" id="KW-1185">Reference proteome</keyword>
<dbReference type="AlphaFoldDB" id="A0A839DZM5"/>
<proteinExistence type="predicted"/>
<gene>
    <name evidence="1" type="ORF">FHX42_004788</name>
</gene>
<dbReference type="Proteomes" id="UP000569329">
    <property type="component" value="Unassembled WGS sequence"/>
</dbReference>
<organism evidence="1 2">
    <name type="scientific">Halosaccharopolyspora lacisalsi</name>
    <dbReference type="NCBI Taxonomy" id="1000566"/>
    <lineage>
        <taxon>Bacteria</taxon>
        <taxon>Bacillati</taxon>
        <taxon>Actinomycetota</taxon>
        <taxon>Actinomycetes</taxon>
        <taxon>Pseudonocardiales</taxon>
        <taxon>Pseudonocardiaceae</taxon>
        <taxon>Halosaccharopolyspora</taxon>
    </lineage>
</organism>
<accession>A0A839DZM5</accession>
<name>A0A839DZM5_9PSEU</name>
<comment type="caution">
    <text evidence="1">The sequence shown here is derived from an EMBL/GenBank/DDBJ whole genome shotgun (WGS) entry which is preliminary data.</text>
</comment>
<protein>
    <submittedName>
        <fullName evidence="1">Uncharacterized protein</fullName>
    </submittedName>
</protein>
<reference evidence="1 2" key="1">
    <citation type="submission" date="2020-07" db="EMBL/GenBank/DDBJ databases">
        <title>Sequencing the genomes of 1000 actinobacteria strains.</title>
        <authorList>
            <person name="Klenk H.-P."/>
        </authorList>
    </citation>
    <scope>NUCLEOTIDE SEQUENCE [LARGE SCALE GENOMIC DNA]</scope>
    <source>
        <strain evidence="1 2">DSM 45975</strain>
    </source>
</reference>
<dbReference type="RefSeq" id="WP_182546583.1">
    <property type="nucleotide sequence ID" value="NZ_JACGWZ010000008.1"/>
</dbReference>
<evidence type="ECO:0000313" key="2">
    <source>
        <dbReference type="Proteomes" id="UP000569329"/>
    </source>
</evidence>
<sequence>MSQRSTWGARTAKLLAWLFGALLVCATLVLAGIAWFFSTLDDRAESHKNDAIRMQHTSAREVGKSLLERSRDGSLSAAEANQAVDETGGQLADLRTRPDGAALITRFDSTIPGVLGGSVGVTTCFRIDVSGIADDPVGHVSRLDECPRE</sequence>
<dbReference type="EMBL" id="JACGWZ010000008">
    <property type="protein sequence ID" value="MBA8827392.1"/>
    <property type="molecule type" value="Genomic_DNA"/>
</dbReference>
<evidence type="ECO:0000313" key="1">
    <source>
        <dbReference type="EMBL" id="MBA8827392.1"/>
    </source>
</evidence>